<dbReference type="Pfam" id="PF00483">
    <property type="entry name" value="NTP_transferase"/>
    <property type="match status" value="2"/>
</dbReference>
<name>A0A956SBY4_UNCEI</name>
<reference evidence="4" key="2">
    <citation type="journal article" date="2021" name="Microbiome">
        <title>Successional dynamics and alternative stable states in a saline activated sludge microbial community over 9 years.</title>
        <authorList>
            <person name="Wang Y."/>
            <person name="Ye J."/>
            <person name="Ju F."/>
            <person name="Liu L."/>
            <person name="Boyd J.A."/>
            <person name="Deng Y."/>
            <person name="Parks D.H."/>
            <person name="Jiang X."/>
            <person name="Yin X."/>
            <person name="Woodcroft B.J."/>
            <person name="Tyson G.W."/>
            <person name="Hugenholtz P."/>
            <person name="Polz M.F."/>
            <person name="Zhang T."/>
        </authorList>
    </citation>
    <scope>NUCLEOTIDE SEQUENCE</scope>
    <source>
        <strain evidence="4">HKST-UBA02</strain>
    </source>
</reference>
<evidence type="ECO:0000259" key="3">
    <source>
        <dbReference type="Pfam" id="PF00483"/>
    </source>
</evidence>
<dbReference type="PANTHER" id="PTHR22572">
    <property type="entry name" value="SUGAR-1-PHOSPHATE GUANYL TRANSFERASE"/>
    <property type="match status" value="1"/>
</dbReference>
<dbReference type="Proteomes" id="UP000739538">
    <property type="component" value="Unassembled WGS sequence"/>
</dbReference>
<evidence type="ECO:0000313" key="5">
    <source>
        <dbReference type="Proteomes" id="UP000739538"/>
    </source>
</evidence>
<dbReference type="EMBL" id="JAGQHS010000012">
    <property type="protein sequence ID" value="MCA9754912.1"/>
    <property type="molecule type" value="Genomic_DNA"/>
</dbReference>
<gene>
    <name evidence="4" type="ORF">KDA27_03850</name>
</gene>
<evidence type="ECO:0000313" key="4">
    <source>
        <dbReference type="EMBL" id="MCA9754912.1"/>
    </source>
</evidence>
<reference evidence="4" key="1">
    <citation type="submission" date="2020-04" db="EMBL/GenBank/DDBJ databases">
        <authorList>
            <person name="Zhang T."/>
        </authorList>
    </citation>
    <scope>NUCLEOTIDE SEQUENCE</scope>
    <source>
        <strain evidence="4">HKST-UBA02</strain>
    </source>
</reference>
<protein>
    <recommendedName>
        <fullName evidence="3">Nucleotidyl transferase domain-containing protein</fullName>
    </recommendedName>
</protein>
<feature type="region of interest" description="Disordered" evidence="1">
    <location>
        <begin position="158"/>
        <end position="180"/>
    </location>
</feature>
<keyword evidence="2" id="KW-1133">Transmembrane helix</keyword>
<dbReference type="SUPFAM" id="SSF53448">
    <property type="entry name" value="Nucleotide-diphospho-sugar transferases"/>
    <property type="match status" value="1"/>
</dbReference>
<comment type="caution">
    <text evidence="4">The sequence shown here is derived from an EMBL/GenBank/DDBJ whole genome shotgun (WGS) entry which is preliminary data.</text>
</comment>
<accession>A0A956SBY4</accession>
<feature type="transmembrane region" description="Helical" evidence="2">
    <location>
        <begin position="34"/>
        <end position="52"/>
    </location>
</feature>
<dbReference type="InterPro" id="IPR050486">
    <property type="entry name" value="Mannose-1P_guanyltransferase"/>
</dbReference>
<feature type="domain" description="Nucleotidyl transferase" evidence="3">
    <location>
        <begin position="16"/>
        <end position="149"/>
    </location>
</feature>
<dbReference type="Gene3D" id="3.90.550.10">
    <property type="entry name" value="Spore Coat Polysaccharide Biosynthesis Protein SpsA, Chain A"/>
    <property type="match status" value="1"/>
</dbReference>
<dbReference type="InterPro" id="IPR005835">
    <property type="entry name" value="NTP_transferase_dom"/>
</dbReference>
<organism evidence="4 5">
    <name type="scientific">Eiseniibacteriota bacterium</name>
    <dbReference type="NCBI Taxonomy" id="2212470"/>
    <lineage>
        <taxon>Bacteria</taxon>
        <taxon>Candidatus Eiseniibacteriota</taxon>
    </lineage>
</organism>
<evidence type="ECO:0000256" key="1">
    <source>
        <dbReference type="SAM" id="MobiDB-lite"/>
    </source>
</evidence>
<evidence type="ECO:0000256" key="2">
    <source>
        <dbReference type="SAM" id="Phobius"/>
    </source>
</evidence>
<proteinExistence type="predicted"/>
<keyword evidence="2" id="KW-0812">Transmembrane</keyword>
<sequence>MTNPTAPKHRDVPCFLLSGGLGTRLRSVEARPKALVPVAGIPFILLLIRALHLQGFQTVHFLLGHGAKDVVKVLNGDTPWAEFDPRYDQRLEPWLAEVRREMTWHFHVETEPMGTGGALGLARGAFAPVNLVLNADSHVEIVYEDLLAALDRGVSSSAGASTKGASGGGASTAGVSGEGAPPRAGALGASAVGALAAVWMQDRSDYGGLDLDPNGRVRGFLEKGASDAGWINAGAYLLTENALRSLPEGPSSLERDLLPALARAGRLYALAGRAYFRDIGTPKRLAEARQEMPAWIRRMEDGGEI</sequence>
<dbReference type="InterPro" id="IPR029044">
    <property type="entry name" value="Nucleotide-diphossugar_trans"/>
</dbReference>
<keyword evidence="2" id="KW-0472">Membrane</keyword>
<feature type="domain" description="Nucleotidyl transferase" evidence="3">
    <location>
        <begin position="192"/>
        <end position="291"/>
    </location>
</feature>
<dbReference type="AlphaFoldDB" id="A0A956SBY4"/>